<evidence type="ECO:0000313" key="17">
    <source>
        <dbReference type="EMBL" id="TWW61890.1"/>
    </source>
</evidence>
<dbReference type="SUPFAM" id="SSF50729">
    <property type="entry name" value="PH domain-like"/>
    <property type="match status" value="1"/>
</dbReference>
<dbReference type="GO" id="GO:0016010">
    <property type="term" value="C:dystrophin-associated glycoprotein complex"/>
    <property type="evidence" value="ECO:0007669"/>
    <property type="project" value="TreeGrafter"/>
</dbReference>
<dbReference type="InterPro" id="IPR001478">
    <property type="entry name" value="PDZ"/>
</dbReference>
<sequence length="553" mass="61060">QAGVRAPLHQDWQPVLSYSRNALNMAAAMKAQKTGLLELRVTVDRWRRVLATLTEDTLTVNPSEASEEPAKAAPTPVGALNGDPPNLSSSPVPETITNVKRTVRVTKQDVGGLGISIKGGKENKMPILISKIFKGLAADQTEALYVGDAILSVNSYDLREATHDEAVQALKKTGKEVVLEAFNAAFCESQRRLVVLRLTFITKLLPILSLRPIKVVKYIKEMSAFFKSSGSPGGALPWDSPPSTPQRTSEPLPAEVKEPRSIPLKMCQVSRKQCPPDTENRYFEVISATRKNSMFLRAKDPAMAQSWYNAIQNSIANLLPRMKDEMKVMQPGMEVKHVGWITEQVIDCTFMVIQGPEKPVLAVLTDRDLLLYPSLPESKEGLKSPTKSHPLITTRLVHSGPGKSSPLLDSDLSFGLRTGTKQGVETHVFRVDSAKDLSTWTHLLVEGCHNAAELIKEVTTACSWNGKECTLGVHIDEGFTLFTEEMGVRKRILLQHPFEHLKMSSDDGVRMMFLDFGGPEAEIQLDLHCCPKTLVFIIHSFLSVKVKRLGLLA</sequence>
<evidence type="ECO:0000256" key="5">
    <source>
        <dbReference type="ARBA" id="ARBA00022490"/>
    </source>
</evidence>
<feature type="domain" description="PH" evidence="15">
    <location>
        <begin position="334"/>
        <end position="449"/>
    </location>
</feature>
<dbReference type="CDD" id="cd06801">
    <property type="entry name" value="PDZ_syntrophin-like"/>
    <property type="match status" value="1"/>
</dbReference>
<feature type="domain" description="PDZ" evidence="16">
    <location>
        <begin position="102"/>
        <end position="185"/>
    </location>
</feature>
<evidence type="ECO:0000256" key="9">
    <source>
        <dbReference type="ARBA" id="ARBA00022860"/>
    </source>
</evidence>
<gene>
    <name evidence="17" type="ORF">D4764_04G0005370</name>
</gene>
<evidence type="ECO:0000256" key="12">
    <source>
        <dbReference type="ARBA" id="ARBA00023203"/>
    </source>
</evidence>
<dbReference type="Pfam" id="PF23012">
    <property type="entry name" value="Syntrophin_4th"/>
    <property type="match status" value="1"/>
</dbReference>
<dbReference type="GO" id="GO:0070161">
    <property type="term" value="C:anchoring junction"/>
    <property type="evidence" value="ECO:0007669"/>
    <property type="project" value="UniProtKB-SubCell"/>
</dbReference>
<dbReference type="FunFam" id="2.30.29.30:FF:000536">
    <property type="entry name" value="Syntrophin alpha 1"/>
    <property type="match status" value="1"/>
</dbReference>
<dbReference type="FunFam" id="2.30.42.10:FF:000052">
    <property type="entry name" value="Syntrophin beta 1"/>
    <property type="match status" value="1"/>
</dbReference>
<dbReference type="InterPro" id="IPR036034">
    <property type="entry name" value="PDZ_sf"/>
</dbReference>
<evidence type="ECO:0000256" key="3">
    <source>
        <dbReference type="ARBA" id="ARBA00004282"/>
    </source>
</evidence>
<evidence type="ECO:0000256" key="1">
    <source>
        <dbReference type="ARBA" id="ARBA00004184"/>
    </source>
</evidence>
<dbReference type="GO" id="GO:0042383">
    <property type="term" value="C:sarcolemma"/>
    <property type="evidence" value="ECO:0007669"/>
    <property type="project" value="TreeGrafter"/>
</dbReference>
<dbReference type="InterPro" id="IPR055108">
    <property type="entry name" value="Syntrophin_4th"/>
</dbReference>
<evidence type="ECO:0000256" key="8">
    <source>
        <dbReference type="ARBA" id="ARBA00022837"/>
    </source>
</evidence>
<organism evidence="17 18">
    <name type="scientific">Takifugu flavidus</name>
    <name type="common">sansaifugu</name>
    <dbReference type="NCBI Taxonomy" id="433684"/>
    <lineage>
        <taxon>Eukaryota</taxon>
        <taxon>Metazoa</taxon>
        <taxon>Chordata</taxon>
        <taxon>Craniata</taxon>
        <taxon>Vertebrata</taxon>
        <taxon>Euteleostomi</taxon>
        <taxon>Actinopterygii</taxon>
        <taxon>Neopterygii</taxon>
        <taxon>Teleostei</taxon>
        <taxon>Neoteleostei</taxon>
        <taxon>Acanthomorphata</taxon>
        <taxon>Eupercaria</taxon>
        <taxon>Tetraodontiformes</taxon>
        <taxon>Tetradontoidea</taxon>
        <taxon>Tetraodontidae</taxon>
        <taxon>Takifugu</taxon>
    </lineage>
</organism>
<dbReference type="SMART" id="SM00233">
    <property type="entry name" value="PH"/>
    <property type="match status" value="2"/>
</dbReference>
<dbReference type="GO" id="GO:0005856">
    <property type="term" value="C:cytoskeleton"/>
    <property type="evidence" value="ECO:0007669"/>
    <property type="project" value="UniProtKB-SubCell"/>
</dbReference>
<dbReference type="GO" id="GO:0005516">
    <property type="term" value="F:calmodulin binding"/>
    <property type="evidence" value="ECO:0007669"/>
    <property type="project" value="UniProtKB-KW"/>
</dbReference>
<dbReference type="GO" id="GO:0005198">
    <property type="term" value="F:structural molecule activity"/>
    <property type="evidence" value="ECO:0007669"/>
    <property type="project" value="InterPro"/>
</dbReference>
<evidence type="ECO:0000256" key="2">
    <source>
        <dbReference type="ARBA" id="ARBA00004245"/>
    </source>
</evidence>
<dbReference type="GO" id="GO:0012505">
    <property type="term" value="C:endomembrane system"/>
    <property type="evidence" value="ECO:0007669"/>
    <property type="project" value="UniProtKB-SubCell"/>
</dbReference>
<feature type="region of interest" description="Disordered" evidence="14">
    <location>
        <begin position="228"/>
        <end position="256"/>
    </location>
</feature>
<dbReference type="EMBL" id="RHFK02000017">
    <property type="protein sequence ID" value="TWW61890.1"/>
    <property type="molecule type" value="Genomic_DNA"/>
</dbReference>
<dbReference type="PANTHER" id="PTHR10554:SF6">
    <property type="entry name" value="ALPHA-1-SYNTROPHIN"/>
    <property type="match status" value="1"/>
</dbReference>
<feature type="domain" description="PH" evidence="15">
    <location>
        <begin position="30"/>
        <end position="316"/>
    </location>
</feature>
<comment type="caution">
    <text evidence="17">The sequence shown here is derived from an EMBL/GenBank/DDBJ whole genome shotgun (WGS) entry which is preliminary data.</text>
</comment>
<dbReference type="PANTHER" id="PTHR10554">
    <property type="entry name" value="SYNTROPHIN"/>
    <property type="match status" value="1"/>
</dbReference>
<dbReference type="GO" id="GO:0003779">
    <property type="term" value="F:actin binding"/>
    <property type="evidence" value="ECO:0007669"/>
    <property type="project" value="UniProtKB-KW"/>
</dbReference>
<comment type="similarity">
    <text evidence="4">Belongs to the syntrophin family.</text>
</comment>
<dbReference type="InterPro" id="IPR015482">
    <property type="entry name" value="Syntrophin"/>
</dbReference>
<dbReference type="InterPro" id="IPR001849">
    <property type="entry name" value="PH_domain"/>
</dbReference>
<dbReference type="SUPFAM" id="SSF50156">
    <property type="entry name" value="PDZ domain-like"/>
    <property type="match status" value="1"/>
</dbReference>
<dbReference type="PROSITE" id="PS50003">
    <property type="entry name" value="PH_DOMAIN"/>
    <property type="match status" value="2"/>
</dbReference>
<dbReference type="Pfam" id="PF00169">
    <property type="entry name" value="PH"/>
    <property type="match status" value="1"/>
</dbReference>
<dbReference type="InterPro" id="IPR041428">
    <property type="entry name" value="PHsplit_syntrophin"/>
</dbReference>
<accession>A0A5C6N7X9</accession>
<dbReference type="SMART" id="SM00228">
    <property type="entry name" value="PDZ"/>
    <property type="match status" value="1"/>
</dbReference>
<evidence type="ECO:0000256" key="14">
    <source>
        <dbReference type="SAM" id="MobiDB-lite"/>
    </source>
</evidence>
<dbReference type="GO" id="GO:0031594">
    <property type="term" value="C:neuromuscular junction"/>
    <property type="evidence" value="ECO:0007669"/>
    <property type="project" value="TreeGrafter"/>
</dbReference>
<evidence type="ECO:0000259" key="16">
    <source>
        <dbReference type="PROSITE" id="PS50106"/>
    </source>
</evidence>
<keyword evidence="12" id="KW-0009">Actin-binding</keyword>
<dbReference type="Gene3D" id="2.30.42.10">
    <property type="match status" value="1"/>
</dbReference>
<reference evidence="17 18" key="1">
    <citation type="submission" date="2019-04" db="EMBL/GenBank/DDBJ databases">
        <title>Chromosome genome assembly for Takifugu flavidus.</title>
        <authorList>
            <person name="Xiao S."/>
        </authorList>
    </citation>
    <scope>NUCLEOTIDE SEQUENCE [LARGE SCALE GENOMIC DNA]</scope>
    <source>
        <strain evidence="17">HTHZ2018</strain>
        <tissue evidence="17">Muscle</tissue>
    </source>
</reference>
<dbReference type="PROSITE" id="PS50106">
    <property type="entry name" value="PDZ"/>
    <property type="match status" value="1"/>
</dbReference>
<evidence type="ECO:0000256" key="10">
    <source>
        <dbReference type="ARBA" id="ARBA00022949"/>
    </source>
</evidence>
<keyword evidence="11" id="KW-0472">Membrane</keyword>
<dbReference type="Gene3D" id="2.30.29.30">
    <property type="entry name" value="Pleckstrin-homology domain (PH domain)/Phosphotyrosine-binding domain (PTB)"/>
    <property type="match status" value="2"/>
</dbReference>
<evidence type="ECO:0000256" key="4">
    <source>
        <dbReference type="ARBA" id="ARBA00010798"/>
    </source>
</evidence>
<evidence type="ECO:0000256" key="6">
    <source>
        <dbReference type="ARBA" id="ARBA00022553"/>
    </source>
</evidence>
<dbReference type="Proteomes" id="UP000324091">
    <property type="component" value="Chromosome 4"/>
</dbReference>
<feature type="region of interest" description="Disordered" evidence="14">
    <location>
        <begin position="59"/>
        <end position="93"/>
    </location>
</feature>
<evidence type="ECO:0000313" key="18">
    <source>
        <dbReference type="Proteomes" id="UP000324091"/>
    </source>
</evidence>
<protein>
    <submittedName>
        <fullName evidence="17">Alpha-1-syntrophin</fullName>
    </submittedName>
</protein>
<keyword evidence="9" id="KW-0112">Calmodulin-binding</keyword>
<name>A0A5C6N7X9_9TELE</name>
<evidence type="ECO:0000259" key="15">
    <source>
        <dbReference type="PROSITE" id="PS50003"/>
    </source>
</evidence>
<proteinExistence type="inferred from homology"/>
<dbReference type="Pfam" id="PF18012">
    <property type="entry name" value="PH_17"/>
    <property type="match status" value="1"/>
</dbReference>
<evidence type="ECO:0000256" key="13">
    <source>
        <dbReference type="ARBA" id="ARBA00023212"/>
    </source>
</evidence>
<comment type="subcellular location">
    <subcellularLocation>
        <location evidence="3">Cell junction</location>
    </subcellularLocation>
    <subcellularLocation>
        <location evidence="2">Cytoplasm</location>
        <location evidence="2">Cytoskeleton</location>
    </subcellularLocation>
    <subcellularLocation>
        <location evidence="1">Endomembrane system</location>
        <topology evidence="1">Peripheral membrane protein</topology>
    </subcellularLocation>
</comment>
<keyword evidence="13" id="KW-0206">Cytoskeleton</keyword>
<keyword evidence="18" id="KW-1185">Reference proteome</keyword>
<keyword evidence="7" id="KW-0677">Repeat</keyword>
<dbReference type="InterPro" id="IPR011993">
    <property type="entry name" value="PH-like_dom_sf"/>
</dbReference>
<dbReference type="AlphaFoldDB" id="A0A5C6N7X9"/>
<evidence type="ECO:0000256" key="7">
    <source>
        <dbReference type="ARBA" id="ARBA00022737"/>
    </source>
</evidence>
<keyword evidence="8" id="KW-0106">Calcium</keyword>
<evidence type="ECO:0000256" key="11">
    <source>
        <dbReference type="ARBA" id="ARBA00023136"/>
    </source>
</evidence>
<feature type="non-terminal residue" evidence="17">
    <location>
        <position position="1"/>
    </location>
</feature>
<keyword evidence="5" id="KW-0963">Cytoplasm</keyword>
<dbReference type="Pfam" id="PF00595">
    <property type="entry name" value="PDZ"/>
    <property type="match status" value="1"/>
</dbReference>
<keyword evidence="10" id="KW-0965">Cell junction</keyword>
<keyword evidence="6" id="KW-0597">Phosphoprotein</keyword>